<evidence type="ECO:0000256" key="1">
    <source>
        <dbReference type="ARBA" id="ARBA00004123"/>
    </source>
</evidence>
<comment type="subcellular location">
    <subcellularLocation>
        <location evidence="2">Cytoplasm</location>
    </subcellularLocation>
    <subcellularLocation>
        <location evidence="1">Nucleus</location>
    </subcellularLocation>
</comment>
<evidence type="ECO:0000256" key="9">
    <source>
        <dbReference type="ARBA" id="ARBA00023125"/>
    </source>
</evidence>
<sequence length="379" mass="43163">MEPVQEQNPPKKILFGRRNICGMYSYADLITQAITSSPNRKLTLSQIYDWMVENVAIFKNRTENSASWKNSVRHNLSLHNKFVRIQGAENIKGSWWTVDPDAKQTKSGRRRCSSMESSKMEAKRTRVRRLLNTRLDHSQQPAEHFQRPMPAYQMNPAFRSRTYSNGSTCSKLSPIPSEETLTTLVQTSPETMEYQHHYPCYQMSPAFRQRAYSSGSSCGKSSPLSGMEVQHNPEYTYELSPAYRARAYSSGSSSASGMVSPGTQEFHQQMMDEEGRTYDVLTDSFQQGLTMQSYNPVQDQQSYSNSTKIIVDNNIGYQYTINVIEPPMQQRPQTLELSGSNSSVDINTIKVETMRTPLECNVDEVIKQELTIEGVLDFN</sequence>
<dbReference type="PANTHER" id="PTHR45767">
    <property type="entry name" value="FORKHEAD BOX PROTEIN O"/>
    <property type="match status" value="1"/>
</dbReference>
<keyword evidence="11" id="KW-0804">Transcription</keyword>
<keyword evidence="3" id="KW-0217">Developmental protein</keyword>
<dbReference type="InterPro" id="IPR030456">
    <property type="entry name" value="TF_fork_head_CS_2"/>
</dbReference>
<evidence type="ECO:0000256" key="4">
    <source>
        <dbReference type="ARBA" id="ARBA00022490"/>
    </source>
</evidence>
<evidence type="ECO:0000256" key="10">
    <source>
        <dbReference type="ARBA" id="ARBA00023159"/>
    </source>
</evidence>
<evidence type="ECO:0000256" key="15">
    <source>
        <dbReference type="ARBA" id="ARBA00039893"/>
    </source>
</evidence>
<dbReference type="EMBL" id="OU896707">
    <property type="protein sequence ID" value="CAG9813195.1"/>
    <property type="molecule type" value="Genomic_DNA"/>
</dbReference>
<keyword evidence="7" id="KW-0221">Differentiation</keyword>
<dbReference type="InterPro" id="IPR001766">
    <property type="entry name" value="Fork_head_dom"/>
</dbReference>
<dbReference type="InterPro" id="IPR036390">
    <property type="entry name" value="WH_DNA-bd_sf"/>
</dbReference>
<keyword evidence="9" id="KW-0238">DNA-binding</keyword>
<keyword evidence="13" id="KW-0131">Cell cycle</keyword>
<evidence type="ECO:0000256" key="12">
    <source>
        <dbReference type="ARBA" id="ARBA00023242"/>
    </source>
</evidence>
<evidence type="ECO:0000259" key="17">
    <source>
        <dbReference type="SMART" id="SM00339"/>
    </source>
</evidence>
<proteinExistence type="predicted"/>
<dbReference type="OrthoDB" id="6781164at2759"/>
<evidence type="ECO:0000313" key="19">
    <source>
        <dbReference type="Proteomes" id="UP001153737"/>
    </source>
</evidence>
<keyword evidence="19" id="KW-1185">Reference proteome</keyword>
<evidence type="ECO:0000256" key="14">
    <source>
        <dbReference type="ARBA" id="ARBA00038846"/>
    </source>
</evidence>
<dbReference type="Proteomes" id="UP001153737">
    <property type="component" value="Chromosome 1"/>
</dbReference>
<evidence type="ECO:0000256" key="6">
    <source>
        <dbReference type="ARBA" id="ARBA00022604"/>
    </source>
</evidence>
<keyword evidence="6" id="KW-0341">Growth regulation</keyword>
<evidence type="ECO:0000256" key="3">
    <source>
        <dbReference type="ARBA" id="ARBA00022473"/>
    </source>
</evidence>
<evidence type="ECO:0000256" key="11">
    <source>
        <dbReference type="ARBA" id="ARBA00023163"/>
    </source>
</evidence>
<keyword evidence="10" id="KW-0010">Activator</keyword>
<feature type="region of interest" description="Disordered" evidence="16">
    <location>
        <begin position="106"/>
        <end position="125"/>
    </location>
</feature>
<dbReference type="GO" id="GO:0030154">
    <property type="term" value="P:cell differentiation"/>
    <property type="evidence" value="ECO:0007669"/>
    <property type="project" value="UniProtKB-KW"/>
</dbReference>
<evidence type="ECO:0000313" key="18">
    <source>
        <dbReference type="EMBL" id="CAG9813195.1"/>
    </source>
</evidence>
<protein>
    <recommendedName>
        <fullName evidence="15">Forkhead box protein O</fullName>
    </recommendedName>
</protein>
<keyword evidence="5" id="KW-0597">Phosphoprotein</keyword>
<dbReference type="CDD" id="cd20032">
    <property type="entry name" value="FH_FOXO"/>
    <property type="match status" value="1"/>
</dbReference>
<evidence type="ECO:0000256" key="2">
    <source>
        <dbReference type="ARBA" id="ARBA00004496"/>
    </source>
</evidence>
<dbReference type="GO" id="GO:0000981">
    <property type="term" value="F:DNA-binding transcription factor activity, RNA polymerase II-specific"/>
    <property type="evidence" value="ECO:0007669"/>
    <property type="project" value="TreeGrafter"/>
</dbReference>
<dbReference type="PRINTS" id="PR00053">
    <property type="entry name" value="FORKHEAD"/>
</dbReference>
<name>A0A9N9WZY2_PHACE</name>
<dbReference type="GO" id="GO:0000978">
    <property type="term" value="F:RNA polymerase II cis-regulatory region sequence-specific DNA binding"/>
    <property type="evidence" value="ECO:0007669"/>
    <property type="project" value="TreeGrafter"/>
</dbReference>
<dbReference type="InterPro" id="IPR036388">
    <property type="entry name" value="WH-like_DNA-bd_sf"/>
</dbReference>
<dbReference type="PANTHER" id="PTHR45767:SF2">
    <property type="entry name" value="FORKHEAD BOX PROTEIN O"/>
    <property type="match status" value="1"/>
</dbReference>
<dbReference type="Pfam" id="PF00250">
    <property type="entry name" value="Forkhead"/>
    <property type="match status" value="1"/>
</dbReference>
<dbReference type="AlphaFoldDB" id="A0A9N9WZY2"/>
<keyword evidence="8" id="KW-0805">Transcription regulation</keyword>
<reference evidence="18" key="2">
    <citation type="submission" date="2022-10" db="EMBL/GenBank/DDBJ databases">
        <authorList>
            <consortium name="ENA_rothamsted_submissions"/>
            <consortium name="culmorum"/>
            <person name="King R."/>
        </authorList>
    </citation>
    <scope>NUCLEOTIDE SEQUENCE</scope>
</reference>
<dbReference type="Gene3D" id="1.10.10.10">
    <property type="entry name" value="Winged helix-like DNA-binding domain superfamily/Winged helix DNA-binding domain"/>
    <property type="match status" value="1"/>
</dbReference>
<evidence type="ECO:0000256" key="8">
    <source>
        <dbReference type="ARBA" id="ARBA00023015"/>
    </source>
</evidence>
<keyword evidence="4" id="KW-0963">Cytoplasm</keyword>
<evidence type="ECO:0000256" key="13">
    <source>
        <dbReference type="ARBA" id="ARBA00023306"/>
    </source>
</evidence>
<keyword evidence="12" id="KW-0539">Nucleus</keyword>
<dbReference type="SUPFAM" id="SSF46785">
    <property type="entry name" value="Winged helix' DNA-binding domain"/>
    <property type="match status" value="1"/>
</dbReference>
<accession>A0A9N9WZY2</accession>
<comment type="subunit">
    <text evidence="14">Interacts with melt.</text>
</comment>
<organism evidence="18 19">
    <name type="scientific">Phaedon cochleariae</name>
    <name type="common">Mustard beetle</name>
    <dbReference type="NCBI Taxonomy" id="80249"/>
    <lineage>
        <taxon>Eukaryota</taxon>
        <taxon>Metazoa</taxon>
        <taxon>Ecdysozoa</taxon>
        <taxon>Arthropoda</taxon>
        <taxon>Hexapoda</taxon>
        <taxon>Insecta</taxon>
        <taxon>Pterygota</taxon>
        <taxon>Neoptera</taxon>
        <taxon>Endopterygota</taxon>
        <taxon>Coleoptera</taxon>
        <taxon>Polyphaga</taxon>
        <taxon>Cucujiformia</taxon>
        <taxon>Chrysomeloidea</taxon>
        <taxon>Chrysomelidae</taxon>
        <taxon>Chrysomelinae</taxon>
        <taxon>Chrysomelini</taxon>
        <taxon>Phaedon</taxon>
    </lineage>
</organism>
<evidence type="ECO:0000256" key="5">
    <source>
        <dbReference type="ARBA" id="ARBA00022553"/>
    </source>
</evidence>
<reference evidence="18" key="1">
    <citation type="submission" date="2022-01" db="EMBL/GenBank/DDBJ databases">
        <authorList>
            <person name="King R."/>
        </authorList>
    </citation>
    <scope>NUCLEOTIDE SEQUENCE</scope>
</reference>
<dbReference type="GO" id="GO:0005634">
    <property type="term" value="C:nucleus"/>
    <property type="evidence" value="ECO:0007669"/>
    <property type="project" value="UniProtKB-SubCell"/>
</dbReference>
<evidence type="ECO:0000256" key="16">
    <source>
        <dbReference type="SAM" id="MobiDB-lite"/>
    </source>
</evidence>
<dbReference type="PROSITE" id="PS00658">
    <property type="entry name" value="FORK_HEAD_2"/>
    <property type="match status" value="1"/>
</dbReference>
<feature type="domain" description="Fork-head" evidence="17">
    <location>
        <begin position="19"/>
        <end position="109"/>
    </location>
</feature>
<evidence type="ECO:0000256" key="7">
    <source>
        <dbReference type="ARBA" id="ARBA00022782"/>
    </source>
</evidence>
<dbReference type="GO" id="GO:0005737">
    <property type="term" value="C:cytoplasm"/>
    <property type="evidence" value="ECO:0007669"/>
    <property type="project" value="UniProtKB-SubCell"/>
</dbReference>
<dbReference type="SMART" id="SM00339">
    <property type="entry name" value="FH"/>
    <property type="match status" value="1"/>
</dbReference>
<gene>
    <name evidence="18" type="ORF">PHAECO_LOCUS1316</name>
</gene>